<name>A0A9D2PNM8_9FIRM</name>
<keyword evidence="2" id="KW-0732">Signal</keyword>
<feature type="compositionally biased region" description="Basic and acidic residues" evidence="1">
    <location>
        <begin position="202"/>
        <end position="230"/>
    </location>
</feature>
<feature type="region of interest" description="Disordered" evidence="1">
    <location>
        <begin position="145"/>
        <end position="230"/>
    </location>
</feature>
<feature type="region of interest" description="Disordered" evidence="1">
    <location>
        <begin position="43"/>
        <end position="62"/>
    </location>
</feature>
<feature type="compositionally biased region" description="Basic and acidic residues" evidence="1">
    <location>
        <begin position="168"/>
        <end position="193"/>
    </location>
</feature>
<accession>A0A9D2PNM8</accession>
<evidence type="ECO:0000313" key="4">
    <source>
        <dbReference type="Proteomes" id="UP000823886"/>
    </source>
</evidence>
<dbReference type="AlphaFoldDB" id="A0A9D2PNM8"/>
<evidence type="ECO:0000313" key="3">
    <source>
        <dbReference type="EMBL" id="HJC62987.1"/>
    </source>
</evidence>
<evidence type="ECO:0008006" key="5">
    <source>
        <dbReference type="Google" id="ProtNLM"/>
    </source>
</evidence>
<comment type="caution">
    <text evidence="3">The sequence shown here is derived from an EMBL/GenBank/DDBJ whole genome shotgun (WGS) entry which is preliminary data.</text>
</comment>
<proteinExistence type="predicted"/>
<dbReference type="Gene3D" id="2.60.40.2700">
    <property type="match status" value="1"/>
</dbReference>
<dbReference type="EMBL" id="DWVZ01000065">
    <property type="protein sequence ID" value="HJC62987.1"/>
    <property type="molecule type" value="Genomic_DNA"/>
</dbReference>
<feature type="signal peptide" evidence="2">
    <location>
        <begin position="1"/>
        <end position="26"/>
    </location>
</feature>
<organism evidence="3 4">
    <name type="scientific">Candidatus Blautia merdavium</name>
    <dbReference type="NCBI Taxonomy" id="2838494"/>
    <lineage>
        <taxon>Bacteria</taxon>
        <taxon>Bacillati</taxon>
        <taxon>Bacillota</taxon>
        <taxon>Clostridia</taxon>
        <taxon>Lachnospirales</taxon>
        <taxon>Lachnospiraceae</taxon>
        <taxon>Blautia</taxon>
    </lineage>
</organism>
<evidence type="ECO:0000256" key="2">
    <source>
        <dbReference type="SAM" id="SignalP"/>
    </source>
</evidence>
<dbReference type="Proteomes" id="UP000823886">
    <property type="component" value="Unassembled WGS sequence"/>
</dbReference>
<evidence type="ECO:0000256" key="1">
    <source>
        <dbReference type="SAM" id="MobiDB-lite"/>
    </source>
</evidence>
<dbReference type="PROSITE" id="PS51257">
    <property type="entry name" value="PROKAR_LIPOPROTEIN"/>
    <property type="match status" value="1"/>
</dbReference>
<reference evidence="3" key="2">
    <citation type="submission" date="2021-04" db="EMBL/GenBank/DDBJ databases">
        <authorList>
            <person name="Gilroy R."/>
        </authorList>
    </citation>
    <scope>NUCLEOTIDE SEQUENCE</scope>
    <source>
        <strain evidence="3">ChiBcec2-3848</strain>
    </source>
</reference>
<gene>
    <name evidence="3" type="ORF">H9753_05140</name>
</gene>
<feature type="chain" id="PRO_5039282369" description="Ig-like domain-containing protein" evidence="2">
    <location>
        <begin position="27"/>
        <end position="230"/>
    </location>
</feature>
<reference evidence="3" key="1">
    <citation type="journal article" date="2021" name="PeerJ">
        <title>Extensive microbial diversity within the chicken gut microbiome revealed by metagenomics and culture.</title>
        <authorList>
            <person name="Gilroy R."/>
            <person name="Ravi A."/>
            <person name="Getino M."/>
            <person name="Pursley I."/>
            <person name="Horton D.L."/>
            <person name="Alikhan N.F."/>
            <person name="Baker D."/>
            <person name="Gharbi K."/>
            <person name="Hall N."/>
            <person name="Watson M."/>
            <person name="Adriaenssens E.M."/>
            <person name="Foster-Nyarko E."/>
            <person name="Jarju S."/>
            <person name="Secka A."/>
            <person name="Antonio M."/>
            <person name="Oren A."/>
            <person name="Chaudhuri R.R."/>
            <person name="La Ragione R."/>
            <person name="Hildebrand F."/>
            <person name="Pallen M.J."/>
        </authorList>
    </citation>
    <scope>NUCLEOTIDE SEQUENCE</scope>
    <source>
        <strain evidence="3">ChiBcec2-3848</strain>
    </source>
</reference>
<sequence length="230" mass="24888">MKYKWLKKGFVLAAAMCLAFSAAGCAKGKEMVDTVLEKTNLKDDETAEKETEKEETVPEVDVEKPEFTTNLSGSVTYKKGEKAEPLKVEATTTDSGKITYQWYSSQTNTNGGGTMIEGATQSTYTPPTNQAGTMYYYAVATSTIEKSTNGVTSETAEVVVSEEEAESEDTKEAAGAEDAKTEETKTEETKTDDGAADDEKTEDSGEKTQDTEKETTDSKDAKTDEDKAAQ</sequence>
<protein>
    <recommendedName>
        <fullName evidence="5">Ig-like domain-containing protein</fullName>
    </recommendedName>
</protein>